<evidence type="ECO:0000313" key="3">
    <source>
        <dbReference type="Proteomes" id="UP000250235"/>
    </source>
</evidence>
<sequence>MKIDEEEQNVDGIDVEGMTVSGTDVGEQTVPRDEETDQWFNLSYEELITQEADRPVVTASNTDEEMETVVFGTGVKEQQLQIFDENESSIDASDEYIVTEPEAKIVKDQGTDIPHVVPAAADKVSDDESMTLEEILLTIPADCPLPSALGEITKINLGESISIPGVNEGDWYKASLPKISVDAKGKAPLVIVDPVKGNPAKEQFSLICVDIEVLVQLREKFIDEVEQFFNSFSLKKLAVLMIEDFYAKEEKVLTWAETDSTREALQRRMYILTKYRELLTRKFVEAYKSNFVPGEGSSATYLKVLDMLSNLHLFLLEELKILMQAHGLTWDRTCCSQMFEGRQRDHGALISRSNPNIGSSCWIRTMILVNGTWRPHSPSTSADSSMHFVEDDTNFGDDAGSNQLSPPVVSADFSVSFDDLRASISQLIARQKKDTRRLDDSQNDILSELNKLEKYILAALLQHEEVNRSMIQNVCQESRTQSDALSVKLNDFRKGVQGHSAFVTSDLADVRKEQKAQRAMIESLVEQVAAIRNDLLDFCAKAKENHLNLSTQLGFLVDYINRGGDAKKGEGGSSRPQPPPDEQERPSGGSTGRGSSGGDGSQRRSD</sequence>
<proteinExistence type="predicted"/>
<dbReference type="EMBL" id="KQ987933">
    <property type="protein sequence ID" value="KZV56649.1"/>
    <property type="molecule type" value="Genomic_DNA"/>
</dbReference>
<gene>
    <name evidence="2" type="ORF">F511_02148</name>
</gene>
<dbReference type="AlphaFoldDB" id="A0A2Z7D9W0"/>
<feature type="region of interest" description="Disordered" evidence="1">
    <location>
        <begin position="564"/>
        <end position="606"/>
    </location>
</feature>
<feature type="region of interest" description="Disordered" evidence="1">
    <location>
        <begin position="1"/>
        <end position="33"/>
    </location>
</feature>
<reference evidence="2 3" key="1">
    <citation type="journal article" date="2015" name="Proc. Natl. Acad. Sci. U.S.A.">
        <title>The resurrection genome of Boea hygrometrica: A blueprint for survival of dehydration.</title>
        <authorList>
            <person name="Xiao L."/>
            <person name="Yang G."/>
            <person name="Zhang L."/>
            <person name="Yang X."/>
            <person name="Zhao S."/>
            <person name="Ji Z."/>
            <person name="Zhou Q."/>
            <person name="Hu M."/>
            <person name="Wang Y."/>
            <person name="Chen M."/>
            <person name="Xu Y."/>
            <person name="Jin H."/>
            <person name="Xiao X."/>
            <person name="Hu G."/>
            <person name="Bao F."/>
            <person name="Hu Y."/>
            <person name="Wan P."/>
            <person name="Li L."/>
            <person name="Deng X."/>
            <person name="Kuang T."/>
            <person name="Xiang C."/>
            <person name="Zhu J.K."/>
            <person name="Oliver M.J."/>
            <person name="He Y."/>
        </authorList>
    </citation>
    <scope>NUCLEOTIDE SEQUENCE [LARGE SCALE GENOMIC DNA]</scope>
    <source>
        <strain evidence="3">cv. XS01</strain>
    </source>
</reference>
<feature type="compositionally biased region" description="Gly residues" evidence="1">
    <location>
        <begin position="589"/>
        <end position="600"/>
    </location>
</feature>
<dbReference type="Proteomes" id="UP000250235">
    <property type="component" value="Unassembled WGS sequence"/>
</dbReference>
<accession>A0A2Z7D9W0</accession>
<evidence type="ECO:0000256" key="1">
    <source>
        <dbReference type="SAM" id="MobiDB-lite"/>
    </source>
</evidence>
<name>A0A2Z7D9W0_9LAMI</name>
<organism evidence="2 3">
    <name type="scientific">Dorcoceras hygrometricum</name>
    <dbReference type="NCBI Taxonomy" id="472368"/>
    <lineage>
        <taxon>Eukaryota</taxon>
        <taxon>Viridiplantae</taxon>
        <taxon>Streptophyta</taxon>
        <taxon>Embryophyta</taxon>
        <taxon>Tracheophyta</taxon>
        <taxon>Spermatophyta</taxon>
        <taxon>Magnoliopsida</taxon>
        <taxon>eudicotyledons</taxon>
        <taxon>Gunneridae</taxon>
        <taxon>Pentapetalae</taxon>
        <taxon>asterids</taxon>
        <taxon>lamiids</taxon>
        <taxon>Lamiales</taxon>
        <taxon>Gesneriaceae</taxon>
        <taxon>Didymocarpoideae</taxon>
        <taxon>Trichosporeae</taxon>
        <taxon>Loxocarpinae</taxon>
        <taxon>Dorcoceras</taxon>
    </lineage>
</organism>
<evidence type="ECO:0000313" key="2">
    <source>
        <dbReference type="EMBL" id="KZV56649.1"/>
    </source>
</evidence>
<keyword evidence="3" id="KW-1185">Reference proteome</keyword>
<protein>
    <submittedName>
        <fullName evidence="2">Uncharacterized protein</fullName>
    </submittedName>
</protein>